<sequence length="196" mass="22240">MALRRQPSLRLDHWYVQAIQVLVYHGGFSFRKNAMVWTQVYAFGCWYMADVNRWGSCINMFRTNGTFLAFWDRAQLSGHVQCRGSHEHDAFLVGSQGSVQRLTNAPPTTDLRRGLRWFILCSTYFGCLLCNLDDEEDRCISRGCVDAFPCRGLPPLARVYEAIPSLTQLLHPRVRSVRSSILGSLARSEVESGMGS</sequence>
<keyword evidence="2" id="KW-1185">Reference proteome</keyword>
<proteinExistence type="predicted"/>
<gene>
    <name evidence="1" type="ORF">VNO77_03576</name>
</gene>
<accession>A0AAN9N1D4</accession>
<dbReference type="AlphaFoldDB" id="A0AAN9N1D4"/>
<dbReference type="EMBL" id="JAYMYQ010000001">
    <property type="protein sequence ID" value="KAK7361508.1"/>
    <property type="molecule type" value="Genomic_DNA"/>
</dbReference>
<evidence type="ECO:0000313" key="2">
    <source>
        <dbReference type="Proteomes" id="UP001367508"/>
    </source>
</evidence>
<name>A0AAN9N1D4_CANGL</name>
<reference evidence="1 2" key="1">
    <citation type="submission" date="2024-01" db="EMBL/GenBank/DDBJ databases">
        <title>The genomes of 5 underutilized Papilionoideae crops provide insights into root nodulation and disease resistanc.</title>
        <authorList>
            <person name="Jiang F."/>
        </authorList>
    </citation>
    <scope>NUCLEOTIDE SEQUENCE [LARGE SCALE GENOMIC DNA]</scope>
    <source>
        <strain evidence="1">LVBAO_FW01</strain>
        <tissue evidence="1">Leaves</tissue>
    </source>
</reference>
<dbReference type="Proteomes" id="UP001367508">
    <property type="component" value="Unassembled WGS sequence"/>
</dbReference>
<evidence type="ECO:0000313" key="1">
    <source>
        <dbReference type="EMBL" id="KAK7361508.1"/>
    </source>
</evidence>
<comment type="caution">
    <text evidence="1">The sequence shown here is derived from an EMBL/GenBank/DDBJ whole genome shotgun (WGS) entry which is preliminary data.</text>
</comment>
<protein>
    <submittedName>
        <fullName evidence="1">Uncharacterized protein</fullName>
    </submittedName>
</protein>
<organism evidence="1 2">
    <name type="scientific">Canavalia gladiata</name>
    <name type="common">Sword bean</name>
    <name type="synonym">Dolichos gladiatus</name>
    <dbReference type="NCBI Taxonomy" id="3824"/>
    <lineage>
        <taxon>Eukaryota</taxon>
        <taxon>Viridiplantae</taxon>
        <taxon>Streptophyta</taxon>
        <taxon>Embryophyta</taxon>
        <taxon>Tracheophyta</taxon>
        <taxon>Spermatophyta</taxon>
        <taxon>Magnoliopsida</taxon>
        <taxon>eudicotyledons</taxon>
        <taxon>Gunneridae</taxon>
        <taxon>Pentapetalae</taxon>
        <taxon>rosids</taxon>
        <taxon>fabids</taxon>
        <taxon>Fabales</taxon>
        <taxon>Fabaceae</taxon>
        <taxon>Papilionoideae</taxon>
        <taxon>50 kb inversion clade</taxon>
        <taxon>NPAAA clade</taxon>
        <taxon>indigoferoid/millettioid clade</taxon>
        <taxon>Phaseoleae</taxon>
        <taxon>Canavalia</taxon>
    </lineage>
</organism>